<dbReference type="PANTHER" id="PTHR23028">
    <property type="entry name" value="ACETYLTRANSFERASE"/>
    <property type="match status" value="1"/>
</dbReference>
<dbReference type="AlphaFoldDB" id="A0A4Z1CCV5"/>
<feature type="transmembrane region" description="Helical" evidence="1">
    <location>
        <begin position="274"/>
        <end position="293"/>
    </location>
</feature>
<dbReference type="Pfam" id="PF01757">
    <property type="entry name" value="Acyl_transf_3"/>
    <property type="match status" value="1"/>
</dbReference>
<feature type="transmembrane region" description="Helical" evidence="1">
    <location>
        <begin position="157"/>
        <end position="176"/>
    </location>
</feature>
<feature type="transmembrane region" description="Helical" evidence="1">
    <location>
        <begin position="7"/>
        <end position="27"/>
    </location>
</feature>
<dbReference type="GO" id="GO:0000271">
    <property type="term" value="P:polysaccharide biosynthetic process"/>
    <property type="evidence" value="ECO:0007669"/>
    <property type="project" value="TreeGrafter"/>
</dbReference>
<accession>A0A4Z1CCV5</accession>
<evidence type="ECO:0000313" key="3">
    <source>
        <dbReference type="EMBL" id="TGN30344.1"/>
    </source>
</evidence>
<evidence type="ECO:0000313" key="4">
    <source>
        <dbReference type="Proteomes" id="UP000297998"/>
    </source>
</evidence>
<comment type="caution">
    <text evidence="3">The sequence shown here is derived from an EMBL/GenBank/DDBJ whole genome shotgun (WGS) entry which is preliminary data.</text>
</comment>
<dbReference type="GO" id="GO:0016747">
    <property type="term" value="F:acyltransferase activity, transferring groups other than amino-acyl groups"/>
    <property type="evidence" value="ECO:0007669"/>
    <property type="project" value="InterPro"/>
</dbReference>
<feature type="transmembrane region" description="Helical" evidence="1">
    <location>
        <begin position="188"/>
        <end position="211"/>
    </location>
</feature>
<protein>
    <submittedName>
        <fullName evidence="3">Acyltransferase</fullName>
    </submittedName>
</protein>
<evidence type="ECO:0000259" key="2">
    <source>
        <dbReference type="Pfam" id="PF01757"/>
    </source>
</evidence>
<evidence type="ECO:0000256" key="1">
    <source>
        <dbReference type="SAM" id="Phobius"/>
    </source>
</evidence>
<name>A0A4Z1CCV5_9FLAO</name>
<keyword evidence="3" id="KW-0012">Acyltransferase</keyword>
<feature type="transmembrane region" description="Helical" evidence="1">
    <location>
        <begin position="39"/>
        <end position="58"/>
    </location>
</feature>
<dbReference type="OrthoDB" id="9796461at2"/>
<feature type="transmembrane region" description="Helical" evidence="1">
    <location>
        <begin position="218"/>
        <end position="235"/>
    </location>
</feature>
<sequence>MINQLTFTRFIAAILIVILHFGGIFKGKISFIDDIWEHFNLGVSYFYVLSGFVMIVAYKNLEKINSKKYYINRLARIYPLHILSMLLVIFFILLEIINNNIPKLAVLNHILLIQAWIPRTALTLNAPAWSISVETFFYLLFPFIFSYFKRISLIKTIIISIGFCLISQIIYNYYYFNIYEGFRKDGYFLFYNPLLHLNSFIIGIATGFLFIKNSSQKKYDLLIILLTCLLITVVYLSRNLFIHNGFFAPLFALLIYFISKNNGWITKLFTNKKLIYLGEISFAIYLLQFPVFYFSKYSLKLLTIENELTLFLISLITLILVSHLTYKHFEIPVRDYLKRKIK</sequence>
<dbReference type="EMBL" id="SRPE01000001">
    <property type="protein sequence ID" value="TGN30344.1"/>
    <property type="molecule type" value="Genomic_DNA"/>
</dbReference>
<organism evidence="3 4">
    <name type="scientific">Empedobacter tilapiae</name>
    <dbReference type="NCBI Taxonomy" id="2491114"/>
    <lineage>
        <taxon>Bacteria</taxon>
        <taxon>Pseudomonadati</taxon>
        <taxon>Bacteroidota</taxon>
        <taxon>Flavobacteriia</taxon>
        <taxon>Flavobacteriales</taxon>
        <taxon>Weeksellaceae</taxon>
        <taxon>Empedobacter</taxon>
    </lineage>
</organism>
<reference evidence="3 4" key="1">
    <citation type="submission" date="2019-03" db="EMBL/GenBank/DDBJ databases">
        <title>Empedobacter tilapiae sp. nov., isolated from an intestine of Nile tilapia Oreochromis niloticus.</title>
        <authorList>
            <person name="Kim Y.-O."/>
            <person name="Yoon J.-H."/>
        </authorList>
    </citation>
    <scope>NUCLEOTIDE SEQUENCE [LARGE SCALE GENOMIC DNA]</scope>
    <source>
        <strain evidence="3 4">MRS2</strain>
    </source>
</reference>
<keyword evidence="1" id="KW-0812">Transmembrane</keyword>
<keyword evidence="1" id="KW-1133">Transmembrane helix</keyword>
<dbReference type="Proteomes" id="UP000297998">
    <property type="component" value="Unassembled WGS sequence"/>
</dbReference>
<proteinExistence type="predicted"/>
<feature type="transmembrane region" description="Helical" evidence="1">
    <location>
        <begin position="241"/>
        <end position="258"/>
    </location>
</feature>
<feature type="transmembrane region" description="Helical" evidence="1">
    <location>
        <begin position="308"/>
        <end position="326"/>
    </location>
</feature>
<dbReference type="PANTHER" id="PTHR23028:SF53">
    <property type="entry name" value="ACYL_TRANSF_3 DOMAIN-CONTAINING PROTEIN"/>
    <property type="match status" value="1"/>
</dbReference>
<keyword evidence="3" id="KW-0808">Transferase</keyword>
<dbReference type="GO" id="GO:0016020">
    <property type="term" value="C:membrane"/>
    <property type="evidence" value="ECO:0007669"/>
    <property type="project" value="TreeGrafter"/>
</dbReference>
<feature type="transmembrane region" description="Helical" evidence="1">
    <location>
        <begin position="78"/>
        <end position="97"/>
    </location>
</feature>
<keyword evidence="1" id="KW-0472">Membrane</keyword>
<feature type="domain" description="Acyltransferase 3" evidence="2">
    <location>
        <begin position="4"/>
        <end position="325"/>
    </location>
</feature>
<dbReference type="InterPro" id="IPR050879">
    <property type="entry name" value="Acyltransferase_3"/>
</dbReference>
<keyword evidence="4" id="KW-1185">Reference proteome</keyword>
<dbReference type="InterPro" id="IPR002656">
    <property type="entry name" value="Acyl_transf_3_dom"/>
</dbReference>
<feature type="transmembrane region" description="Helical" evidence="1">
    <location>
        <begin position="126"/>
        <end position="145"/>
    </location>
</feature>
<gene>
    <name evidence="3" type="ORF">E4J94_01880</name>
</gene>